<feature type="compositionally biased region" description="Polar residues" evidence="1">
    <location>
        <begin position="36"/>
        <end position="62"/>
    </location>
</feature>
<dbReference type="Proteomes" id="UP000036270">
    <property type="component" value="Unassembled WGS sequence"/>
</dbReference>
<dbReference type="Gene3D" id="3.10.350.10">
    <property type="entry name" value="LysM domain"/>
    <property type="match status" value="1"/>
</dbReference>
<dbReference type="STRING" id="67855.RO21_07515"/>
<dbReference type="EMBL" id="JWIZ01000045">
    <property type="protein sequence ID" value="KMK51189.1"/>
    <property type="molecule type" value="Genomic_DNA"/>
</dbReference>
<proteinExistence type="predicted"/>
<evidence type="ECO:0000313" key="4">
    <source>
        <dbReference type="EMBL" id="KMK51189.1"/>
    </source>
</evidence>
<dbReference type="RefSeq" id="WP_047977185.1">
    <property type="nucleotide sequence ID" value="NZ_JWIZ01000045.1"/>
</dbReference>
<dbReference type="SUPFAM" id="SSF54106">
    <property type="entry name" value="LysM domain"/>
    <property type="match status" value="1"/>
</dbReference>
<evidence type="ECO:0000256" key="2">
    <source>
        <dbReference type="SAM" id="SignalP"/>
    </source>
</evidence>
<dbReference type="InterPro" id="IPR036779">
    <property type="entry name" value="LysM_dom_sf"/>
</dbReference>
<gene>
    <name evidence="4" type="ORF">RO21_07515</name>
</gene>
<name>A0A0J5P6U1_9PAST</name>
<evidence type="ECO:0000256" key="1">
    <source>
        <dbReference type="SAM" id="MobiDB-lite"/>
    </source>
</evidence>
<feature type="domain" description="LysM" evidence="3">
    <location>
        <begin position="105"/>
        <end position="149"/>
    </location>
</feature>
<keyword evidence="2" id="KW-0732">Signal</keyword>
<evidence type="ECO:0000259" key="3">
    <source>
        <dbReference type="PROSITE" id="PS51782"/>
    </source>
</evidence>
<dbReference type="SMART" id="SM00257">
    <property type="entry name" value="LysM"/>
    <property type="match status" value="1"/>
</dbReference>
<dbReference type="AlphaFoldDB" id="A0A0J5P6U1"/>
<dbReference type="PATRIC" id="fig|67855.3.peg.1541"/>
<accession>A0A0J5P6U1</accession>
<feature type="chain" id="PRO_5005262917" evidence="2">
    <location>
        <begin position="25"/>
        <end position="150"/>
    </location>
</feature>
<evidence type="ECO:0000313" key="5">
    <source>
        <dbReference type="Proteomes" id="UP000036270"/>
    </source>
</evidence>
<dbReference type="InterPro" id="IPR018392">
    <property type="entry name" value="LysM"/>
</dbReference>
<reference evidence="4 5" key="1">
    <citation type="submission" date="2014-12" db="EMBL/GenBank/DDBJ databases">
        <title>Reclassification of Actinobacillus muris as Muribacter muris.</title>
        <authorList>
            <person name="Christensen H."/>
            <person name="Nicklas W."/>
            <person name="Bisgaard M."/>
        </authorList>
    </citation>
    <scope>NUCLEOTIDE SEQUENCE [LARGE SCALE GENOMIC DNA]</scope>
    <source>
        <strain evidence="4 5">Ackerman80-443D</strain>
    </source>
</reference>
<feature type="region of interest" description="Disordered" evidence="1">
    <location>
        <begin position="27"/>
        <end position="69"/>
    </location>
</feature>
<comment type="caution">
    <text evidence="4">The sequence shown here is derived from an EMBL/GenBank/DDBJ whole genome shotgun (WGS) entry which is preliminary data.</text>
</comment>
<feature type="signal peptide" evidence="2">
    <location>
        <begin position="1"/>
        <end position="24"/>
    </location>
</feature>
<dbReference type="PROSITE" id="PS51782">
    <property type="entry name" value="LYSM"/>
    <property type="match status" value="1"/>
</dbReference>
<sequence length="150" mass="16496">MKKSLILFPFFAFALAGCQSNSSAENSSAEISEANTAWQTEVQPTEMPSTMNQPTYGANTSYPQPQPLPQPSYNGQTEMVGNCQVVREGTTPVYSQIQKGCYTGATYTVGKQDTLFLISYLAGKEVNEVARLNDLRVPYQLKVGQVLRLK</sequence>
<protein>
    <submittedName>
        <fullName evidence="4">Membrane protein</fullName>
    </submittedName>
</protein>
<dbReference type="Pfam" id="PF01476">
    <property type="entry name" value="LysM"/>
    <property type="match status" value="1"/>
</dbReference>
<dbReference type="PROSITE" id="PS51257">
    <property type="entry name" value="PROKAR_LIPOPROTEIN"/>
    <property type="match status" value="1"/>
</dbReference>
<keyword evidence="5" id="KW-1185">Reference proteome</keyword>
<dbReference type="CDD" id="cd00118">
    <property type="entry name" value="LysM"/>
    <property type="match status" value="1"/>
</dbReference>
<organism evidence="4 5">
    <name type="scientific">Muribacter muris</name>
    <dbReference type="NCBI Taxonomy" id="67855"/>
    <lineage>
        <taxon>Bacteria</taxon>
        <taxon>Pseudomonadati</taxon>
        <taxon>Pseudomonadota</taxon>
        <taxon>Gammaproteobacteria</taxon>
        <taxon>Pasteurellales</taxon>
        <taxon>Pasteurellaceae</taxon>
        <taxon>Muribacter</taxon>
    </lineage>
</organism>